<dbReference type="Proteomes" id="UP001607303">
    <property type="component" value="Unassembled WGS sequence"/>
</dbReference>
<dbReference type="EMBL" id="JAYRBN010000061">
    <property type="protein sequence ID" value="KAL2739189.1"/>
    <property type="molecule type" value="Genomic_DNA"/>
</dbReference>
<organism evidence="1 2">
    <name type="scientific">Vespula maculifrons</name>
    <name type="common">Eastern yellow jacket</name>
    <name type="synonym">Wasp</name>
    <dbReference type="NCBI Taxonomy" id="7453"/>
    <lineage>
        <taxon>Eukaryota</taxon>
        <taxon>Metazoa</taxon>
        <taxon>Ecdysozoa</taxon>
        <taxon>Arthropoda</taxon>
        <taxon>Hexapoda</taxon>
        <taxon>Insecta</taxon>
        <taxon>Pterygota</taxon>
        <taxon>Neoptera</taxon>
        <taxon>Endopterygota</taxon>
        <taxon>Hymenoptera</taxon>
        <taxon>Apocrita</taxon>
        <taxon>Aculeata</taxon>
        <taxon>Vespoidea</taxon>
        <taxon>Vespidae</taxon>
        <taxon>Vespinae</taxon>
        <taxon>Vespula</taxon>
    </lineage>
</organism>
<reference evidence="1 2" key="1">
    <citation type="journal article" date="2024" name="Ann. Entomol. Soc. Am.">
        <title>Genomic analyses of the southern and eastern yellowjacket wasps (Hymenoptera: Vespidae) reveal evolutionary signatures of social life.</title>
        <authorList>
            <person name="Catto M.A."/>
            <person name="Caine P.B."/>
            <person name="Orr S.E."/>
            <person name="Hunt B.G."/>
            <person name="Goodisman M.A.D."/>
        </authorList>
    </citation>
    <scope>NUCLEOTIDE SEQUENCE [LARGE SCALE GENOMIC DNA]</scope>
    <source>
        <strain evidence="1">232</strain>
        <tissue evidence="1">Head and thorax</tissue>
    </source>
</reference>
<comment type="caution">
    <text evidence="1">The sequence shown here is derived from an EMBL/GenBank/DDBJ whole genome shotgun (WGS) entry which is preliminary data.</text>
</comment>
<evidence type="ECO:0000313" key="1">
    <source>
        <dbReference type="EMBL" id="KAL2739189.1"/>
    </source>
</evidence>
<dbReference type="AlphaFoldDB" id="A0ABD2C2G6"/>
<sequence>MLSINRYFIACSRVEFGLVASLRSHKVCISDEFKHLLYVFCDSNRLEIFKLLLWYARVKT</sequence>
<keyword evidence="2" id="KW-1185">Reference proteome</keyword>
<evidence type="ECO:0000313" key="2">
    <source>
        <dbReference type="Proteomes" id="UP001607303"/>
    </source>
</evidence>
<protein>
    <submittedName>
        <fullName evidence="1">Uncharacterized protein</fullName>
    </submittedName>
</protein>
<proteinExistence type="predicted"/>
<accession>A0ABD2C2G6</accession>
<gene>
    <name evidence="1" type="ORF">V1477_010578</name>
</gene>
<name>A0ABD2C2G6_VESMC</name>